<evidence type="ECO:0000256" key="1">
    <source>
        <dbReference type="SAM" id="MobiDB-lite"/>
    </source>
</evidence>
<comment type="caution">
    <text evidence="2">The sequence shown here is derived from an EMBL/GenBank/DDBJ whole genome shotgun (WGS) entry which is preliminary data.</text>
</comment>
<reference evidence="2 3" key="1">
    <citation type="submission" date="2016-03" db="EMBL/GenBank/DDBJ databases">
        <title>Genome sequence of Nesiotobacter sp. nov., a moderately halophilic alphaproteobacterium isolated from the Yellow Sea, China.</title>
        <authorList>
            <person name="Zhang G."/>
            <person name="Zhang R."/>
        </authorList>
    </citation>
    <scope>NUCLEOTIDE SEQUENCE [LARGE SCALE GENOMIC DNA]</scope>
    <source>
        <strain evidence="2 3">WB1-6</strain>
    </source>
</reference>
<dbReference type="Pfam" id="PF05258">
    <property type="entry name" value="DciA"/>
    <property type="match status" value="1"/>
</dbReference>
<feature type="compositionally biased region" description="Basic and acidic residues" evidence="1">
    <location>
        <begin position="108"/>
        <end position="125"/>
    </location>
</feature>
<proteinExistence type="predicted"/>
<keyword evidence="3" id="KW-1185">Reference proteome</keyword>
<dbReference type="Proteomes" id="UP000185783">
    <property type="component" value="Unassembled WGS sequence"/>
</dbReference>
<evidence type="ECO:0000313" key="3">
    <source>
        <dbReference type="Proteomes" id="UP000185783"/>
    </source>
</evidence>
<feature type="region of interest" description="Disordered" evidence="1">
    <location>
        <begin position="98"/>
        <end position="125"/>
    </location>
</feature>
<dbReference type="InterPro" id="IPR007922">
    <property type="entry name" value="DciA-like"/>
</dbReference>
<sequence>MHPVARKRGFATSELLSAWPELVGERYVDRVQPGQLIWPRRKTADGEPVLEPATLLVYADAPSALLLTHELPQLRERINAFFGWKAVDRIRIMQRTLARKPKAKTPKRRELSEDEKKKIKQQVERVENSRLQQALEKLGQQIASRVDDE</sequence>
<dbReference type="AlphaFoldDB" id="A0A1U7JDD4"/>
<gene>
    <name evidence="2" type="ORF">A3843_17815</name>
</gene>
<name>A0A1U7JDD4_9HYPH</name>
<dbReference type="EMBL" id="LVVZ01000041">
    <property type="protein sequence ID" value="OKL42715.1"/>
    <property type="molecule type" value="Genomic_DNA"/>
</dbReference>
<feature type="compositionally biased region" description="Basic residues" evidence="1">
    <location>
        <begin position="98"/>
        <end position="107"/>
    </location>
</feature>
<dbReference type="PIRSF" id="PIRSF032064">
    <property type="entry name" value="UCP032064"/>
    <property type="match status" value="1"/>
</dbReference>
<organism evidence="2 3">
    <name type="scientific">Pseudovibrio exalbescens</name>
    <dbReference type="NCBI Taxonomy" id="197461"/>
    <lineage>
        <taxon>Bacteria</taxon>
        <taxon>Pseudomonadati</taxon>
        <taxon>Pseudomonadota</taxon>
        <taxon>Alphaproteobacteria</taxon>
        <taxon>Hyphomicrobiales</taxon>
        <taxon>Stappiaceae</taxon>
        <taxon>Pseudovibrio</taxon>
    </lineage>
</organism>
<protein>
    <recommendedName>
        <fullName evidence="4">DUF721 domain-containing protein</fullName>
    </recommendedName>
</protein>
<dbReference type="InterPro" id="IPR010593">
    <property type="entry name" value="DUF1159"/>
</dbReference>
<accession>A0A1U7JDD4</accession>
<evidence type="ECO:0008006" key="4">
    <source>
        <dbReference type="Google" id="ProtNLM"/>
    </source>
</evidence>
<dbReference type="STRING" id="197461.A3843_17815"/>
<evidence type="ECO:0000313" key="2">
    <source>
        <dbReference type="EMBL" id="OKL42715.1"/>
    </source>
</evidence>